<proteinExistence type="predicted"/>
<reference evidence="2" key="1">
    <citation type="submission" date="2022-11" db="UniProtKB">
        <authorList>
            <consortium name="WormBaseParasite"/>
        </authorList>
    </citation>
    <scope>IDENTIFICATION</scope>
</reference>
<dbReference type="Proteomes" id="UP000887562">
    <property type="component" value="Unplaced"/>
</dbReference>
<organism evidence="1 2">
    <name type="scientific">Echinococcus canadensis</name>
    <dbReference type="NCBI Taxonomy" id="519352"/>
    <lineage>
        <taxon>Eukaryota</taxon>
        <taxon>Metazoa</taxon>
        <taxon>Spiralia</taxon>
        <taxon>Lophotrochozoa</taxon>
        <taxon>Platyhelminthes</taxon>
        <taxon>Cestoda</taxon>
        <taxon>Eucestoda</taxon>
        <taxon>Cyclophyllidea</taxon>
        <taxon>Taeniidae</taxon>
        <taxon>Echinococcus</taxon>
        <taxon>Echinococcus canadensis group</taxon>
    </lineage>
</organism>
<dbReference type="AlphaFoldDB" id="A0A915EWD8"/>
<protein>
    <submittedName>
        <fullName evidence="2">Uncharacterized protein</fullName>
    </submittedName>
</protein>
<accession>A0A915EWD8</accession>
<sequence length="106" mass="12737">DNVDTNPPLHEDDEDEYNEEWEEFPHLTRILVESTHINFFETLMRLTFCSLPDLDYPKAVDDFEEPPDEMPNYIHPLKDVLSYYRNDPLPKAHIVVYKKCSLHWCR</sequence>
<name>A0A915EWD8_9CEST</name>
<evidence type="ECO:0000313" key="2">
    <source>
        <dbReference type="WBParaSite" id="maker-E.canG7_contigs_2076-snap-gene-0.30-mRNA-1"/>
    </source>
</evidence>
<evidence type="ECO:0000313" key="1">
    <source>
        <dbReference type="Proteomes" id="UP000887562"/>
    </source>
</evidence>
<keyword evidence="1" id="KW-1185">Reference proteome</keyword>
<dbReference type="WBParaSite" id="maker-E.canG7_contigs_2076-snap-gene-0.30-mRNA-1">
    <property type="protein sequence ID" value="maker-E.canG7_contigs_2076-snap-gene-0.30-mRNA-1"/>
    <property type="gene ID" value="EcG7_04020"/>
</dbReference>